<evidence type="ECO:0000313" key="1">
    <source>
        <dbReference type="EMBL" id="EHB07135.1"/>
    </source>
</evidence>
<dbReference type="EMBL" id="JH169581">
    <property type="protein sequence ID" value="EHB07135.1"/>
    <property type="molecule type" value="Genomic_DNA"/>
</dbReference>
<protein>
    <submittedName>
        <fullName evidence="1">EMILIN-3</fullName>
    </submittedName>
</protein>
<accession>G5BCX4</accession>
<reference evidence="1 2" key="1">
    <citation type="journal article" date="2011" name="Nature">
        <title>Genome sequencing reveals insights into physiology and longevity of the naked mole rat.</title>
        <authorList>
            <person name="Kim E.B."/>
            <person name="Fang X."/>
            <person name="Fushan A.A."/>
            <person name="Huang Z."/>
            <person name="Lobanov A.V."/>
            <person name="Han L."/>
            <person name="Marino S.M."/>
            <person name="Sun X."/>
            <person name="Turanov A.A."/>
            <person name="Yang P."/>
            <person name="Yim S.H."/>
            <person name="Zhao X."/>
            <person name="Kasaikina M.V."/>
            <person name="Stoletzki N."/>
            <person name="Peng C."/>
            <person name="Polak P."/>
            <person name="Xiong Z."/>
            <person name="Kiezun A."/>
            <person name="Zhu Y."/>
            <person name="Chen Y."/>
            <person name="Kryukov G.V."/>
            <person name="Zhang Q."/>
            <person name="Peshkin L."/>
            <person name="Yang L."/>
            <person name="Bronson R.T."/>
            <person name="Buffenstein R."/>
            <person name="Wang B."/>
            <person name="Han C."/>
            <person name="Li Q."/>
            <person name="Chen L."/>
            <person name="Zhao W."/>
            <person name="Sunyaev S.R."/>
            <person name="Park T.J."/>
            <person name="Zhang G."/>
            <person name="Wang J."/>
            <person name="Gladyshev V.N."/>
        </authorList>
    </citation>
    <scope>NUCLEOTIDE SEQUENCE [LARGE SCALE GENOMIC DNA]</scope>
</reference>
<dbReference type="InParanoid" id="G5BCX4"/>
<dbReference type="AlphaFoldDB" id="G5BCX4"/>
<dbReference type="Proteomes" id="UP000006813">
    <property type="component" value="Unassembled WGS sequence"/>
</dbReference>
<organism evidence="1 2">
    <name type="scientific">Heterocephalus glaber</name>
    <name type="common">Naked mole rat</name>
    <dbReference type="NCBI Taxonomy" id="10181"/>
    <lineage>
        <taxon>Eukaryota</taxon>
        <taxon>Metazoa</taxon>
        <taxon>Chordata</taxon>
        <taxon>Craniata</taxon>
        <taxon>Vertebrata</taxon>
        <taxon>Euteleostomi</taxon>
        <taxon>Mammalia</taxon>
        <taxon>Eutheria</taxon>
        <taxon>Euarchontoglires</taxon>
        <taxon>Glires</taxon>
        <taxon>Rodentia</taxon>
        <taxon>Hystricomorpha</taxon>
        <taxon>Bathyergidae</taxon>
        <taxon>Heterocephalus</taxon>
    </lineage>
</organism>
<gene>
    <name evidence="1" type="ORF">GW7_21347</name>
</gene>
<name>G5BCX4_HETGA</name>
<proteinExistence type="predicted"/>
<dbReference type="STRING" id="10181.G5BCX4"/>
<evidence type="ECO:0000313" key="2">
    <source>
        <dbReference type="Proteomes" id="UP000006813"/>
    </source>
</evidence>
<sequence length="108" mass="11813">MGQAGATFPQSLWDPSFLFLTSGTSEGGSREGLWGHVDQLNRTLAQHTEDIAHLRDDLLDCRAQLAEQLEKNLLFPQISTSLLSVALMYMEAQRKPDPEKAIAGGTGD</sequence>